<protein>
    <submittedName>
        <fullName evidence="1">Uncharacterized protein</fullName>
    </submittedName>
</protein>
<reference evidence="1 2" key="1">
    <citation type="submission" date="2019-01" db="EMBL/GenBank/DDBJ databases">
        <title>Spirosoma flava sp. nov., a propanil-degrading bacterium isolated from herbicide-contaminated soil.</title>
        <authorList>
            <person name="Zhang L."/>
            <person name="Jiang J.-D."/>
        </authorList>
    </citation>
    <scope>NUCLEOTIDE SEQUENCE [LARGE SCALE GENOMIC DNA]</scope>
    <source>
        <strain evidence="1 2">TY50</strain>
    </source>
</reference>
<dbReference type="EMBL" id="SBLB01000003">
    <property type="protein sequence ID" value="RYC69591.1"/>
    <property type="molecule type" value="Genomic_DNA"/>
</dbReference>
<dbReference type="Proteomes" id="UP000290407">
    <property type="component" value="Unassembled WGS sequence"/>
</dbReference>
<proteinExistence type="predicted"/>
<comment type="caution">
    <text evidence="1">The sequence shown here is derived from an EMBL/GenBank/DDBJ whole genome shotgun (WGS) entry which is preliminary data.</text>
</comment>
<gene>
    <name evidence="1" type="ORF">EQG79_13390</name>
</gene>
<evidence type="ECO:0000313" key="1">
    <source>
        <dbReference type="EMBL" id="RYC69591.1"/>
    </source>
</evidence>
<organism evidence="1 2">
    <name type="scientific">Spirosoma sordidisoli</name>
    <dbReference type="NCBI Taxonomy" id="2502893"/>
    <lineage>
        <taxon>Bacteria</taxon>
        <taxon>Pseudomonadati</taxon>
        <taxon>Bacteroidota</taxon>
        <taxon>Cytophagia</taxon>
        <taxon>Cytophagales</taxon>
        <taxon>Cytophagaceae</taxon>
        <taxon>Spirosoma</taxon>
    </lineage>
</organism>
<dbReference type="AlphaFoldDB" id="A0A4Q2UP74"/>
<name>A0A4Q2UP74_9BACT</name>
<keyword evidence="2" id="KW-1185">Reference proteome</keyword>
<accession>A0A4Q2UP74</accession>
<dbReference type="RefSeq" id="WP_129601775.1">
    <property type="nucleotide sequence ID" value="NZ_SBLB01000003.1"/>
</dbReference>
<sequence length="222" mass="24941">MSAYTGDVNSIINQDIKSKFVGREVFCNVNTMVDYILKKSHEDGDAPFSYDDIENLIGPETVADNQFRYTIDLDERGEFKAHFDRINEDGEDGDTILEITNEEAAFLSDEGVDIRDGEAVAEYYFDLKGEVFGIKSWGSITILDATDEVNMEAGEEYEVYEWWAVSGWLYRKLKAAGYPVLDGGSVYLWGRTTTGQAILLDSAISQICIEMGILEGQSNQWT</sequence>
<evidence type="ECO:0000313" key="2">
    <source>
        <dbReference type="Proteomes" id="UP000290407"/>
    </source>
</evidence>